<evidence type="ECO:0000259" key="3">
    <source>
        <dbReference type="Pfam" id="PF14818"/>
    </source>
</evidence>
<feature type="region of interest" description="Disordered" evidence="2">
    <location>
        <begin position="732"/>
        <end position="836"/>
    </location>
</feature>
<dbReference type="PANTHER" id="PTHR15742">
    <property type="entry name" value="GIRDIN"/>
    <property type="match status" value="1"/>
</dbReference>
<evidence type="ECO:0000256" key="2">
    <source>
        <dbReference type="SAM" id="MobiDB-lite"/>
    </source>
</evidence>
<feature type="compositionally biased region" description="Basic and acidic residues" evidence="2">
    <location>
        <begin position="467"/>
        <end position="479"/>
    </location>
</feature>
<sequence length="996" mass="109605">MRPGLEDREAVSGTVSQDEERKLLEVSCLRPRAGLELSGLQAQEAPWVHEKMFLHQEVRLFRHNTVIFYMKLRWILTHWRLGRRAGAGDEAAHSEYEKLEGIPELGIMLEHEEGEMEREDRDCLLTQGDIPDPGSSTHLLSPEYVQHQRQAGENRRVLKAVRSLLEEFRTELREEEGRRWQLQHSYANDKASWEVKWAEMKCHVAELEEEKREATGGTRGETRGEAQCAGGPGGGDPERTFNLEREEHRRLLADSHSTSLDLSWRLQQEEKRWGRERTDLLEHFTQERQAWDSNMRDMHRKMERLQRELSSRRGSDGSPSEGGAAGLRGIFFSPQESICKPPLPPQSPRAPRSGAPGPGSLPTRSHSDSEVVEEQGPGVKLRAQTENLFLDALTLDPVEGLEVPVPSRLDSDKRFPCIQQALNEIPDQEDTQDQEEEMGCGSLLRAKSVCSMSDFQRLMDSSPFLPDKSRHGECGRDDVTPPLSPDDLKYIEEFNSKGWDFPVPGPSPTPSHHTPSTTEAWVERPTSEPFQSSSWFLTTSATLTTNTLSSLDTPCPPYCQRSTLRGYRGNGGGAGVHITHSPTRSNAPLDQDYLYPKGQGSVGEVGGSPGVGGGSEEVFGNGRWPPGCHKELLQEAGGVGGGLLVPPIGGPVPPVGYASSLELQLSRNLSDDMKEVAFSVRNYRPGPAERLDQLRQLRDMASQTNGFTTRGTQTTQTINAGLQTDVLRTLTSSPHRCLTPKGGGSTPISSPSRNSRKVQYSPVVQSKFERPCCSPKYGSPKLQRKLSTSSKADLPGGTASCCPVPPRAPTPTTPQKGASESAWARSTTTRDSPVHTTINDGLSSLFNIIDHTPVAYEPPPSKFTKSPSRSRPIPPEPSAPGGGPSTPLPDTRSLGTLQELLRNVRGRSPSPVQLVVETQCGAGGERTPEVISIRQDLSAPPGYTMAENAARLLNKKLMEQSFREERKLGIGAQNKEGRQAEGGSQPGCMERTTLSY</sequence>
<evidence type="ECO:0000313" key="4">
    <source>
        <dbReference type="EMBL" id="KAL0966947.1"/>
    </source>
</evidence>
<dbReference type="EMBL" id="JAGEUA010000009">
    <property type="protein sequence ID" value="KAL0966947.1"/>
    <property type="molecule type" value="Genomic_DNA"/>
</dbReference>
<dbReference type="InterPro" id="IPR027882">
    <property type="entry name" value="SOGA1/2-like_CC"/>
</dbReference>
<feature type="region of interest" description="Disordered" evidence="2">
    <location>
        <begin position="462"/>
        <end position="483"/>
    </location>
</feature>
<accession>A0ABD0W6M3</accession>
<feature type="region of interest" description="Disordered" evidence="2">
    <location>
        <begin position="967"/>
        <end position="996"/>
    </location>
</feature>
<feature type="compositionally biased region" description="Basic and acidic residues" evidence="2">
    <location>
        <begin position="305"/>
        <end position="315"/>
    </location>
</feature>
<dbReference type="Proteomes" id="UP001557470">
    <property type="component" value="Unassembled WGS sequence"/>
</dbReference>
<feature type="region of interest" description="Disordered" evidence="2">
    <location>
        <begin position="856"/>
        <end position="892"/>
    </location>
</feature>
<dbReference type="AlphaFoldDB" id="A0ABD0W6M3"/>
<gene>
    <name evidence="4" type="ORF">UPYG_G00302630</name>
</gene>
<comment type="caution">
    <text evidence="4">The sequence shown here is derived from an EMBL/GenBank/DDBJ whole genome shotgun (WGS) entry which is preliminary data.</text>
</comment>
<evidence type="ECO:0000313" key="5">
    <source>
        <dbReference type="Proteomes" id="UP001557470"/>
    </source>
</evidence>
<name>A0ABD0W6M3_UMBPY</name>
<feature type="compositionally biased region" description="Basic and acidic residues" evidence="2">
    <location>
        <begin position="209"/>
        <end position="224"/>
    </location>
</feature>
<dbReference type="PANTHER" id="PTHR15742:SF3">
    <property type="entry name" value="MICROTUBULE CROSS-LINKING FACTOR 1"/>
    <property type="match status" value="1"/>
</dbReference>
<organism evidence="4 5">
    <name type="scientific">Umbra pygmaea</name>
    <name type="common">Eastern mudminnow</name>
    <dbReference type="NCBI Taxonomy" id="75934"/>
    <lineage>
        <taxon>Eukaryota</taxon>
        <taxon>Metazoa</taxon>
        <taxon>Chordata</taxon>
        <taxon>Craniata</taxon>
        <taxon>Vertebrata</taxon>
        <taxon>Euteleostomi</taxon>
        <taxon>Actinopterygii</taxon>
        <taxon>Neopterygii</taxon>
        <taxon>Teleostei</taxon>
        <taxon>Protacanthopterygii</taxon>
        <taxon>Esociformes</taxon>
        <taxon>Umbridae</taxon>
        <taxon>Umbra</taxon>
    </lineage>
</organism>
<dbReference type="Pfam" id="PF14818">
    <property type="entry name" value="SOGA1-2-like_CC"/>
    <property type="match status" value="1"/>
</dbReference>
<feature type="domain" description="SOGA 1/2-like coiled-coil" evidence="3">
    <location>
        <begin position="260"/>
        <end position="313"/>
    </location>
</feature>
<dbReference type="InterPro" id="IPR049885">
    <property type="entry name" value="MTCL1-3"/>
</dbReference>
<feature type="region of interest" description="Disordered" evidence="2">
    <location>
        <begin position="209"/>
        <end position="238"/>
    </location>
</feature>
<keyword evidence="1" id="KW-0175">Coiled coil</keyword>
<reference evidence="4 5" key="1">
    <citation type="submission" date="2024-06" db="EMBL/GenBank/DDBJ databases">
        <authorList>
            <person name="Pan Q."/>
            <person name="Wen M."/>
            <person name="Jouanno E."/>
            <person name="Zahm M."/>
            <person name="Klopp C."/>
            <person name="Cabau C."/>
            <person name="Louis A."/>
            <person name="Berthelot C."/>
            <person name="Parey E."/>
            <person name="Roest Crollius H."/>
            <person name="Montfort J."/>
            <person name="Robinson-Rechavi M."/>
            <person name="Bouchez O."/>
            <person name="Lampietro C."/>
            <person name="Lopez Roques C."/>
            <person name="Donnadieu C."/>
            <person name="Postlethwait J."/>
            <person name="Bobe J."/>
            <person name="Verreycken H."/>
            <person name="Guiguen Y."/>
        </authorList>
    </citation>
    <scope>NUCLEOTIDE SEQUENCE [LARGE SCALE GENOMIC DNA]</scope>
    <source>
        <strain evidence="4">Up_M1</strain>
        <tissue evidence="4">Testis</tissue>
    </source>
</reference>
<keyword evidence="5" id="KW-1185">Reference proteome</keyword>
<feature type="compositionally biased region" description="Low complexity" evidence="2">
    <location>
        <begin position="349"/>
        <end position="360"/>
    </location>
</feature>
<feature type="compositionally biased region" description="Pro residues" evidence="2">
    <location>
        <begin position="803"/>
        <end position="812"/>
    </location>
</feature>
<protein>
    <recommendedName>
        <fullName evidence="3">SOGA 1/2-like coiled-coil domain-containing protein</fullName>
    </recommendedName>
</protein>
<feature type="compositionally biased region" description="Polar residues" evidence="2">
    <location>
        <begin position="824"/>
        <end position="836"/>
    </location>
</feature>
<evidence type="ECO:0000256" key="1">
    <source>
        <dbReference type="ARBA" id="ARBA00023054"/>
    </source>
</evidence>
<feature type="region of interest" description="Disordered" evidence="2">
    <location>
        <begin position="305"/>
        <end position="379"/>
    </location>
</feature>
<proteinExistence type="predicted"/>